<comment type="caution">
    <text evidence="1">The sequence shown here is derived from an EMBL/GenBank/DDBJ whole genome shotgun (WGS) entry which is preliminary data.</text>
</comment>
<keyword evidence="2" id="KW-1185">Reference proteome</keyword>
<sequence>MKVLELYQDDLLKSTEFLLATTIVRRNENHLARDPGIGMAHIVMCGGHIGRLKLSQIEHLFCLYRIRYTKTTPVFTTLRLLHMVLPIADQFHREIFSINVKHLSHFLL</sequence>
<evidence type="ECO:0000313" key="1">
    <source>
        <dbReference type="EMBL" id="GFT47429.1"/>
    </source>
</evidence>
<organism evidence="1 2">
    <name type="scientific">Nephila pilipes</name>
    <name type="common">Giant wood spider</name>
    <name type="synonym">Nephila maculata</name>
    <dbReference type="NCBI Taxonomy" id="299642"/>
    <lineage>
        <taxon>Eukaryota</taxon>
        <taxon>Metazoa</taxon>
        <taxon>Ecdysozoa</taxon>
        <taxon>Arthropoda</taxon>
        <taxon>Chelicerata</taxon>
        <taxon>Arachnida</taxon>
        <taxon>Araneae</taxon>
        <taxon>Araneomorphae</taxon>
        <taxon>Entelegynae</taxon>
        <taxon>Araneoidea</taxon>
        <taxon>Nephilidae</taxon>
        <taxon>Nephila</taxon>
    </lineage>
</organism>
<evidence type="ECO:0000313" key="2">
    <source>
        <dbReference type="Proteomes" id="UP000887013"/>
    </source>
</evidence>
<gene>
    <name evidence="1" type="ORF">NPIL_335531</name>
</gene>
<dbReference type="AlphaFoldDB" id="A0A8X6P2F6"/>
<proteinExistence type="predicted"/>
<name>A0A8X6P2F6_NEPPI</name>
<reference evidence="1" key="1">
    <citation type="submission" date="2020-08" db="EMBL/GenBank/DDBJ databases">
        <title>Multicomponent nature underlies the extraordinary mechanical properties of spider dragline silk.</title>
        <authorList>
            <person name="Kono N."/>
            <person name="Nakamura H."/>
            <person name="Mori M."/>
            <person name="Yoshida Y."/>
            <person name="Ohtoshi R."/>
            <person name="Malay A.D."/>
            <person name="Moran D.A.P."/>
            <person name="Tomita M."/>
            <person name="Numata K."/>
            <person name="Arakawa K."/>
        </authorList>
    </citation>
    <scope>NUCLEOTIDE SEQUENCE</scope>
</reference>
<accession>A0A8X6P2F6</accession>
<dbReference type="Proteomes" id="UP000887013">
    <property type="component" value="Unassembled WGS sequence"/>
</dbReference>
<protein>
    <submittedName>
        <fullName evidence="1">Uncharacterized protein</fullName>
    </submittedName>
</protein>
<dbReference type="EMBL" id="BMAW01064846">
    <property type="protein sequence ID" value="GFT47429.1"/>
    <property type="molecule type" value="Genomic_DNA"/>
</dbReference>